<keyword evidence="2" id="KW-0808">Transferase</keyword>
<dbReference type="Proteomes" id="UP000283297">
    <property type="component" value="Unassembled WGS sequence"/>
</dbReference>
<dbReference type="Pfam" id="PF04230">
    <property type="entry name" value="PS_pyruv_trans"/>
    <property type="match status" value="1"/>
</dbReference>
<accession>A0A415JX83</accession>
<sequence length="356" mass="42090">MQIGIITFHDTVNYGATLQAVATYKAISKLENQNVEIIDYRCKSIDIRELPKKKYDFRSGTIKGFIYYLLTKKKNIRKYNEIHRFLIENTKVSSCYDENNIKQTNDKYDCFLIGSDMLWQLDYTDSDLTFFLNFTDKKKVSFATSIGKFWSNNQFELVKTYLNDFAVISVREKNFADFLCNKLDRKVNYVCDPTMLLDTNEWVKYVGKRKIHEKYSLVYMDDLAKNCKSNALNYSKKNQCLLYEIGIKNPLKKYHGYKILEVYGVEEFLNAIYYSEILYTASYHGMLFAIYFHKPFVYYNKDSNRLENLANQLGLQERNGNKYDPMLMKAIDWNLVDEKRVKFSKKSLECLDSSFL</sequence>
<reference evidence="2 3" key="1">
    <citation type="submission" date="2018-08" db="EMBL/GenBank/DDBJ databases">
        <title>A genome reference for cultivated species of the human gut microbiota.</title>
        <authorList>
            <person name="Zou Y."/>
            <person name="Xue W."/>
            <person name="Luo G."/>
        </authorList>
    </citation>
    <scope>NUCLEOTIDE SEQUENCE [LARGE SCALE GENOMIC DNA]</scope>
    <source>
        <strain evidence="2 3">AF38-24</strain>
    </source>
</reference>
<dbReference type="RefSeq" id="WP_118370055.1">
    <property type="nucleotide sequence ID" value="NZ_QRON01000004.1"/>
</dbReference>
<protein>
    <submittedName>
        <fullName evidence="2">Polysaccharide pyruvyl transferase family protein</fullName>
    </submittedName>
</protein>
<dbReference type="GO" id="GO:0016740">
    <property type="term" value="F:transferase activity"/>
    <property type="evidence" value="ECO:0007669"/>
    <property type="project" value="UniProtKB-KW"/>
</dbReference>
<comment type="caution">
    <text evidence="2">The sequence shown here is derived from an EMBL/GenBank/DDBJ whole genome shotgun (WGS) entry which is preliminary data.</text>
</comment>
<organism evidence="2 3">
    <name type="scientific">Agathobacter rectalis</name>
    <dbReference type="NCBI Taxonomy" id="39491"/>
    <lineage>
        <taxon>Bacteria</taxon>
        <taxon>Bacillati</taxon>
        <taxon>Bacillota</taxon>
        <taxon>Clostridia</taxon>
        <taxon>Lachnospirales</taxon>
        <taxon>Lachnospiraceae</taxon>
        <taxon>Agathobacter</taxon>
    </lineage>
</organism>
<feature type="domain" description="Polysaccharide pyruvyl transferase" evidence="1">
    <location>
        <begin position="13"/>
        <end position="300"/>
    </location>
</feature>
<proteinExistence type="predicted"/>
<name>A0A415JX83_9FIRM</name>
<evidence type="ECO:0000313" key="2">
    <source>
        <dbReference type="EMBL" id="RHL28641.1"/>
    </source>
</evidence>
<gene>
    <name evidence="2" type="ORF">DW028_08325</name>
</gene>
<dbReference type="EMBL" id="QRON01000004">
    <property type="protein sequence ID" value="RHL28641.1"/>
    <property type="molecule type" value="Genomic_DNA"/>
</dbReference>
<evidence type="ECO:0000313" key="3">
    <source>
        <dbReference type="Proteomes" id="UP000283297"/>
    </source>
</evidence>
<dbReference type="AlphaFoldDB" id="A0A415JX83"/>
<evidence type="ECO:0000259" key="1">
    <source>
        <dbReference type="Pfam" id="PF04230"/>
    </source>
</evidence>
<dbReference type="InterPro" id="IPR007345">
    <property type="entry name" value="Polysacch_pyruvyl_Trfase"/>
</dbReference>